<proteinExistence type="predicted"/>
<protein>
    <submittedName>
        <fullName evidence="2">Uncharacterized protein</fullName>
    </submittedName>
</protein>
<dbReference type="Proteomes" id="UP000221734">
    <property type="component" value="Chromosome Kuenenia_stuttgartiensis_MBR1"/>
</dbReference>
<reference evidence="3" key="1">
    <citation type="submission" date="2017-10" db="EMBL/GenBank/DDBJ databases">
        <authorList>
            <person name="Frank J."/>
        </authorList>
    </citation>
    <scope>NUCLEOTIDE SEQUENCE [LARGE SCALE GENOMIC DNA]</scope>
</reference>
<gene>
    <name evidence="2" type="ORF">KSMBR1_0609</name>
</gene>
<dbReference type="RefSeq" id="WP_099324004.1">
    <property type="nucleotide sequence ID" value="NZ_LT934425.1"/>
</dbReference>
<dbReference type="PANTHER" id="PTHR34857:SF2">
    <property type="entry name" value="SLL0384 PROTEIN"/>
    <property type="match status" value="1"/>
</dbReference>
<dbReference type="PANTHER" id="PTHR34857">
    <property type="entry name" value="SLL0384 PROTEIN"/>
    <property type="match status" value="1"/>
</dbReference>
<evidence type="ECO:0000313" key="2">
    <source>
        <dbReference type="EMBL" id="SOH03123.1"/>
    </source>
</evidence>
<name>A0A2C9CC20_KUEST</name>
<keyword evidence="1" id="KW-0472">Membrane</keyword>
<dbReference type="OrthoDB" id="8585740at2"/>
<dbReference type="AlphaFoldDB" id="A0A2C9CC20"/>
<dbReference type="InterPro" id="IPR051611">
    <property type="entry name" value="ECF_transporter_component"/>
</dbReference>
<evidence type="ECO:0000256" key="1">
    <source>
        <dbReference type="ARBA" id="ARBA00022475"/>
    </source>
</evidence>
<sequence>MNCTKHFLETLDPRAKIISLFFIVSCMALTPMSRAKDFGVYFLLILAIFLFSDISPARLLQKFHFVLFPITVLPFMLLFILFLRRAFICYFIKGSCSAVSIAKEEIWTFLCFIIKLDLSIVFIVVVSVTMSYTDFLRGVEKLYIPRALVLRMVSALYHIIQLINNSKRLLRFEMYRFIGFKHRRKLKKYIPAPFTLFDKRPDSPGKDHSVLCICAGGEMYNTAHLRFSYKDFLFMIGVIIMLVCIVSGVIYKIENIKISHSHLWQNLQI</sequence>
<evidence type="ECO:0000313" key="3">
    <source>
        <dbReference type="Proteomes" id="UP000221734"/>
    </source>
</evidence>
<accession>A0A2C9CC20</accession>
<dbReference type="KEGG" id="kst:KSMBR1_0609"/>
<dbReference type="EMBL" id="LT934425">
    <property type="protein sequence ID" value="SOH03123.1"/>
    <property type="molecule type" value="Genomic_DNA"/>
</dbReference>
<keyword evidence="1" id="KW-1003">Cell membrane</keyword>
<organism evidence="2 3">
    <name type="scientific">Kuenenia stuttgartiensis</name>
    <dbReference type="NCBI Taxonomy" id="174633"/>
    <lineage>
        <taxon>Bacteria</taxon>
        <taxon>Pseudomonadati</taxon>
        <taxon>Planctomycetota</taxon>
        <taxon>Candidatus Brocadiia</taxon>
        <taxon>Candidatus Brocadiales</taxon>
        <taxon>Candidatus Brocadiaceae</taxon>
        <taxon>Candidatus Kuenenia</taxon>
    </lineage>
</organism>
<keyword evidence="3" id="KW-1185">Reference proteome</keyword>